<dbReference type="PRINTS" id="PR00094">
    <property type="entry name" value="ADENYLTKNASE"/>
</dbReference>
<dbReference type="GO" id="GO:0006139">
    <property type="term" value="P:nucleobase-containing compound metabolic process"/>
    <property type="evidence" value="ECO:0007669"/>
    <property type="project" value="InterPro"/>
</dbReference>
<evidence type="ECO:0000256" key="3">
    <source>
        <dbReference type="ARBA" id="ARBA00022777"/>
    </source>
</evidence>
<keyword evidence="3 4" id="KW-0418">Kinase</keyword>
<keyword evidence="1 4" id="KW-0808">Transferase</keyword>
<evidence type="ECO:0000256" key="2">
    <source>
        <dbReference type="ARBA" id="ARBA00022741"/>
    </source>
</evidence>
<dbReference type="InterPro" id="IPR027417">
    <property type="entry name" value="P-loop_NTPase"/>
</dbReference>
<dbReference type="OrthoDB" id="442176at2759"/>
<dbReference type="Pfam" id="PF00406">
    <property type="entry name" value="ADK"/>
    <property type="match status" value="1"/>
</dbReference>
<accession>A0A6A5ZC70</accession>
<dbReference type="EMBL" id="ML977320">
    <property type="protein sequence ID" value="KAF2116806.1"/>
    <property type="molecule type" value="Genomic_DNA"/>
</dbReference>
<name>A0A6A5ZC70_9PLEO</name>
<reference evidence="5" key="1">
    <citation type="journal article" date="2020" name="Stud. Mycol.">
        <title>101 Dothideomycetes genomes: a test case for predicting lifestyles and emergence of pathogens.</title>
        <authorList>
            <person name="Haridas S."/>
            <person name="Albert R."/>
            <person name="Binder M."/>
            <person name="Bloem J."/>
            <person name="Labutti K."/>
            <person name="Salamov A."/>
            <person name="Andreopoulos B."/>
            <person name="Baker S."/>
            <person name="Barry K."/>
            <person name="Bills G."/>
            <person name="Bluhm B."/>
            <person name="Cannon C."/>
            <person name="Castanera R."/>
            <person name="Culley D."/>
            <person name="Daum C."/>
            <person name="Ezra D."/>
            <person name="Gonzalez J."/>
            <person name="Henrissat B."/>
            <person name="Kuo A."/>
            <person name="Liang C."/>
            <person name="Lipzen A."/>
            <person name="Lutzoni F."/>
            <person name="Magnuson J."/>
            <person name="Mondo S."/>
            <person name="Nolan M."/>
            <person name="Ohm R."/>
            <person name="Pangilinan J."/>
            <person name="Park H.-J."/>
            <person name="Ramirez L."/>
            <person name="Alfaro M."/>
            <person name="Sun H."/>
            <person name="Tritt A."/>
            <person name="Yoshinaga Y."/>
            <person name="Zwiers L.-H."/>
            <person name="Turgeon B."/>
            <person name="Goodwin S."/>
            <person name="Spatafora J."/>
            <person name="Crous P."/>
            <person name="Grigoriev I."/>
        </authorList>
    </citation>
    <scope>NUCLEOTIDE SEQUENCE</scope>
    <source>
        <strain evidence="5">CBS 627.86</strain>
    </source>
</reference>
<gene>
    <name evidence="5" type="ORF">BDV96DRAFT_645210</name>
</gene>
<organism evidence="5 6">
    <name type="scientific">Lophiotrema nucula</name>
    <dbReference type="NCBI Taxonomy" id="690887"/>
    <lineage>
        <taxon>Eukaryota</taxon>
        <taxon>Fungi</taxon>
        <taxon>Dikarya</taxon>
        <taxon>Ascomycota</taxon>
        <taxon>Pezizomycotina</taxon>
        <taxon>Dothideomycetes</taxon>
        <taxon>Pleosporomycetidae</taxon>
        <taxon>Pleosporales</taxon>
        <taxon>Lophiotremataceae</taxon>
        <taxon>Lophiotrema</taxon>
    </lineage>
</organism>
<dbReference type="GO" id="GO:0019205">
    <property type="term" value="F:nucleobase-containing compound kinase activity"/>
    <property type="evidence" value="ECO:0007669"/>
    <property type="project" value="InterPro"/>
</dbReference>
<evidence type="ECO:0000313" key="5">
    <source>
        <dbReference type="EMBL" id="KAF2116806.1"/>
    </source>
</evidence>
<dbReference type="Gene3D" id="3.40.50.300">
    <property type="entry name" value="P-loop containing nucleotide triphosphate hydrolases"/>
    <property type="match status" value="1"/>
</dbReference>
<dbReference type="Proteomes" id="UP000799770">
    <property type="component" value="Unassembled WGS sequence"/>
</dbReference>
<dbReference type="SUPFAM" id="SSF52540">
    <property type="entry name" value="P-loop containing nucleoside triphosphate hydrolases"/>
    <property type="match status" value="1"/>
</dbReference>
<dbReference type="AlphaFoldDB" id="A0A6A5ZC70"/>
<sequence length="276" mass="31235">MLSDVPQRKQATHDLKSPSSSTVAFVFVLGPPGAGKSTLCAKLKEEFTFHHVAVGNELRALFANSMTSQDATISPFNKDELSVIKQHLERAELVPDNIINKYLENRIFDNISDSGDALALIDGFPRSAAQFMSFLDAIKPRWVPQRGRPDQDNVTLNVERPNAFLLILDCDSEVAQSRFLARGRGADDVEMFKKRFEAYCKDKDEILEEFKNRNIGYFEVDKRDNEGEKTKDVEGMVERVIAKLSEVEGLRDILHGIEKEGRGRRGGWGMRCWRGR</sequence>
<dbReference type="CDD" id="cd01428">
    <property type="entry name" value="ADK"/>
    <property type="match status" value="1"/>
</dbReference>
<keyword evidence="6" id="KW-1185">Reference proteome</keyword>
<evidence type="ECO:0000256" key="4">
    <source>
        <dbReference type="RuleBase" id="RU003330"/>
    </source>
</evidence>
<keyword evidence="5" id="KW-0378">Hydrolase</keyword>
<dbReference type="PANTHER" id="PTHR23359">
    <property type="entry name" value="NUCLEOTIDE KINASE"/>
    <property type="match status" value="1"/>
</dbReference>
<dbReference type="InterPro" id="IPR033690">
    <property type="entry name" value="Adenylat_kinase_CS"/>
</dbReference>
<proteinExistence type="inferred from homology"/>
<dbReference type="GO" id="GO:0005524">
    <property type="term" value="F:ATP binding"/>
    <property type="evidence" value="ECO:0007669"/>
    <property type="project" value="InterPro"/>
</dbReference>
<keyword evidence="2" id="KW-0547">Nucleotide-binding</keyword>
<dbReference type="InterPro" id="IPR000850">
    <property type="entry name" value="Adenylat/UMP-CMP_kin"/>
</dbReference>
<dbReference type="GO" id="GO:0016787">
    <property type="term" value="F:hydrolase activity"/>
    <property type="evidence" value="ECO:0007669"/>
    <property type="project" value="UniProtKB-KW"/>
</dbReference>
<protein>
    <submittedName>
        <fullName evidence="5">P-loop containing nucleoside triphosphate hydrolase protein</fullName>
    </submittedName>
</protein>
<dbReference type="PROSITE" id="PS00113">
    <property type="entry name" value="ADENYLATE_KINASE"/>
    <property type="match status" value="1"/>
</dbReference>
<evidence type="ECO:0000313" key="6">
    <source>
        <dbReference type="Proteomes" id="UP000799770"/>
    </source>
</evidence>
<evidence type="ECO:0000256" key="1">
    <source>
        <dbReference type="ARBA" id="ARBA00022679"/>
    </source>
</evidence>
<comment type="similarity">
    <text evidence="4">Belongs to the adenylate kinase family.</text>
</comment>